<feature type="site" description="Transition state stabilizer" evidence="7">
    <location>
        <position position="16"/>
    </location>
</feature>
<dbReference type="HAMAP" id="MF_00108">
    <property type="entry name" value="IspD"/>
    <property type="match status" value="1"/>
</dbReference>
<dbReference type="SUPFAM" id="SSF53448">
    <property type="entry name" value="Nucleotide-diphospho-sugar transferases"/>
    <property type="match status" value="1"/>
</dbReference>
<evidence type="ECO:0000256" key="1">
    <source>
        <dbReference type="ARBA" id="ARBA00001282"/>
    </source>
</evidence>
<sequence length="221" mass="25076">MNKVSVIIVAAGEGKRFGSSKQFALLKEKSVLDWCLEKFEGHEEITEIILVLDDETLKDKFIKRYRKIAAVTKGGKRRQDSVSLGFDLIDPKKTEIVLIHDGVRPMVGEDLIKKVIETARKKGTAVPVIPVEDTIKLVYKQRVIRTEDRASLFRVQTPQGFYYSILKIALDKARDDNFYGTDESSLVERIGEGVFIVPGDRKNIKITTPEDLRVAEAYFED</sequence>
<dbReference type="InterPro" id="IPR018294">
    <property type="entry name" value="ISPD_synthase_CS"/>
</dbReference>
<dbReference type="EC" id="2.7.7.60" evidence="7"/>
<dbReference type="CDD" id="cd02516">
    <property type="entry name" value="CDP-ME_synthetase"/>
    <property type="match status" value="1"/>
</dbReference>
<evidence type="ECO:0000256" key="7">
    <source>
        <dbReference type="HAMAP-Rule" id="MF_00108"/>
    </source>
</evidence>
<evidence type="ECO:0000256" key="6">
    <source>
        <dbReference type="ARBA" id="ARBA00023229"/>
    </source>
</evidence>
<organism evidence="8 9">
    <name type="scientific">Aerophobetes bacterium</name>
    <dbReference type="NCBI Taxonomy" id="2030807"/>
    <lineage>
        <taxon>Bacteria</taxon>
        <taxon>Candidatus Aerophobota</taxon>
    </lineage>
</organism>
<comment type="caution">
    <text evidence="8">The sequence shown here is derived from an EMBL/GenBank/DDBJ whole genome shotgun (WGS) entry which is preliminary data.</text>
</comment>
<evidence type="ECO:0000256" key="4">
    <source>
        <dbReference type="ARBA" id="ARBA00022679"/>
    </source>
</evidence>
<dbReference type="FunFam" id="3.90.550.10:FF:000003">
    <property type="entry name" value="2-C-methyl-D-erythritol 4-phosphate cytidylyltransferase"/>
    <property type="match status" value="1"/>
</dbReference>
<dbReference type="GO" id="GO:0050518">
    <property type="term" value="F:2-C-methyl-D-erythritol 4-phosphate cytidylyltransferase activity"/>
    <property type="evidence" value="ECO:0007669"/>
    <property type="project" value="UniProtKB-UniRule"/>
</dbReference>
<comment type="pathway">
    <text evidence="2 7">Isoprenoid biosynthesis; isopentenyl diphosphate biosynthesis via DXP pathway; isopentenyl diphosphate from 1-deoxy-D-xylulose 5-phosphate: step 2/6.</text>
</comment>
<dbReference type="EMBL" id="SOIZ01000192">
    <property type="protein sequence ID" value="TET62307.1"/>
    <property type="molecule type" value="Genomic_DNA"/>
</dbReference>
<feature type="site" description="Positions MEP for the nucleophilic attack" evidence="7">
    <location>
        <position position="149"/>
    </location>
</feature>
<dbReference type="UniPathway" id="UPA00056">
    <property type="reaction ID" value="UER00093"/>
</dbReference>
<dbReference type="PANTHER" id="PTHR32125:SF4">
    <property type="entry name" value="2-C-METHYL-D-ERYTHRITOL 4-PHOSPHATE CYTIDYLYLTRANSFERASE, CHLOROPLASTIC"/>
    <property type="match status" value="1"/>
</dbReference>
<dbReference type="NCBIfam" id="TIGR00453">
    <property type="entry name" value="ispD"/>
    <property type="match status" value="1"/>
</dbReference>
<reference evidence="8 9" key="1">
    <citation type="submission" date="2019-03" db="EMBL/GenBank/DDBJ databases">
        <title>Metabolic potential of uncultured bacteria and archaea associated with petroleum seepage in deep-sea sediments.</title>
        <authorList>
            <person name="Dong X."/>
            <person name="Hubert C."/>
        </authorList>
    </citation>
    <scope>NUCLEOTIDE SEQUENCE [LARGE SCALE GENOMIC DNA]</scope>
    <source>
        <strain evidence="8">E29_bin52</strain>
    </source>
</reference>
<keyword evidence="4 7" id="KW-0808">Transferase</keyword>
<comment type="catalytic activity">
    <reaction evidence="1 7">
        <text>2-C-methyl-D-erythritol 4-phosphate + CTP + H(+) = 4-CDP-2-C-methyl-D-erythritol + diphosphate</text>
        <dbReference type="Rhea" id="RHEA:13429"/>
        <dbReference type="ChEBI" id="CHEBI:15378"/>
        <dbReference type="ChEBI" id="CHEBI:33019"/>
        <dbReference type="ChEBI" id="CHEBI:37563"/>
        <dbReference type="ChEBI" id="CHEBI:57823"/>
        <dbReference type="ChEBI" id="CHEBI:58262"/>
        <dbReference type="EC" id="2.7.7.60"/>
    </reaction>
</comment>
<dbReference type="PANTHER" id="PTHR32125">
    <property type="entry name" value="2-C-METHYL-D-ERYTHRITOL 4-PHOSPHATE CYTIDYLYLTRANSFERASE, CHLOROPLASTIC"/>
    <property type="match status" value="1"/>
</dbReference>
<evidence type="ECO:0000256" key="5">
    <source>
        <dbReference type="ARBA" id="ARBA00022695"/>
    </source>
</evidence>
<comment type="function">
    <text evidence="7">Catalyzes the formation of 4-diphosphocytidyl-2-C-methyl-D-erythritol from CTP and 2-C-methyl-D-erythritol 4-phosphate (MEP).</text>
</comment>
<comment type="similarity">
    <text evidence="3 7">Belongs to the IspD/TarI cytidylyltransferase family. IspD subfamily.</text>
</comment>
<accession>A0A523W5M9</accession>
<keyword evidence="5 7" id="KW-0548">Nucleotidyltransferase</keyword>
<dbReference type="InterPro" id="IPR001228">
    <property type="entry name" value="IspD"/>
</dbReference>
<dbReference type="Proteomes" id="UP000319130">
    <property type="component" value="Unassembled WGS sequence"/>
</dbReference>
<dbReference type="PROSITE" id="PS01295">
    <property type="entry name" value="ISPD"/>
    <property type="match status" value="1"/>
</dbReference>
<evidence type="ECO:0000313" key="8">
    <source>
        <dbReference type="EMBL" id="TET62307.1"/>
    </source>
</evidence>
<dbReference type="Gene3D" id="3.90.550.10">
    <property type="entry name" value="Spore Coat Polysaccharide Biosynthesis Protein SpsA, Chain A"/>
    <property type="match status" value="1"/>
</dbReference>
<dbReference type="AlphaFoldDB" id="A0A523W5M9"/>
<proteinExistence type="inferred from homology"/>
<dbReference type="GO" id="GO:0019288">
    <property type="term" value="P:isopentenyl diphosphate biosynthetic process, methylerythritol 4-phosphate pathway"/>
    <property type="evidence" value="ECO:0007669"/>
    <property type="project" value="UniProtKB-UniRule"/>
</dbReference>
<dbReference type="InterPro" id="IPR034683">
    <property type="entry name" value="IspD/TarI"/>
</dbReference>
<dbReference type="Pfam" id="PF01128">
    <property type="entry name" value="IspD"/>
    <property type="match status" value="1"/>
</dbReference>
<dbReference type="InterPro" id="IPR029044">
    <property type="entry name" value="Nucleotide-diphossugar_trans"/>
</dbReference>
<feature type="site" description="Positions MEP for the nucleophilic attack" evidence="7">
    <location>
        <position position="205"/>
    </location>
</feature>
<feature type="site" description="Transition state stabilizer" evidence="7">
    <location>
        <position position="21"/>
    </location>
</feature>
<keyword evidence="6 7" id="KW-0414">Isoprene biosynthesis</keyword>
<name>A0A523W5M9_UNCAE</name>
<gene>
    <name evidence="7 8" type="primary">ispD</name>
    <name evidence="8" type="ORF">E3J48_04390</name>
</gene>
<evidence type="ECO:0000256" key="3">
    <source>
        <dbReference type="ARBA" id="ARBA00009789"/>
    </source>
</evidence>
<evidence type="ECO:0000256" key="2">
    <source>
        <dbReference type="ARBA" id="ARBA00004787"/>
    </source>
</evidence>
<evidence type="ECO:0000313" key="9">
    <source>
        <dbReference type="Proteomes" id="UP000319130"/>
    </source>
</evidence>
<dbReference type="InterPro" id="IPR050088">
    <property type="entry name" value="IspD/TarI_cytidylyltransf_bact"/>
</dbReference>
<protein>
    <recommendedName>
        <fullName evidence="7">2-C-methyl-D-erythritol 4-phosphate cytidylyltransferase</fullName>
        <ecNumber evidence="7">2.7.7.60</ecNumber>
    </recommendedName>
    <alternativeName>
        <fullName evidence="7">4-diphosphocytidyl-2C-methyl-D-erythritol synthase</fullName>
    </alternativeName>
    <alternativeName>
        <fullName evidence="7">MEP cytidylyltransferase</fullName>
        <shortName evidence="7">MCT</shortName>
    </alternativeName>
</protein>